<dbReference type="RefSeq" id="WP_307425620.1">
    <property type="nucleotide sequence ID" value="NZ_JAUSVK010000001.1"/>
</dbReference>
<gene>
    <name evidence="6" type="ORF">J3R73_001954</name>
</gene>
<dbReference type="SUPFAM" id="SSF52540">
    <property type="entry name" value="P-loop containing nucleoside triphosphate hydrolases"/>
    <property type="match status" value="1"/>
</dbReference>
<dbReference type="PROSITE" id="PS00211">
    <property type="entry name" value="ABC_TRANSPORTER_1"/>
    <property type="match status" value="1"/>
</dbReference>
<dbReference type="InterPro" id="IPR047641">
    <property type="entry name" value="ABC_transpr_MalK/UgpC-like"/>
</dbReference>
<dbReference type="Gene3D" id="3.40.50.300">
    <property type="entry name" value="P-loop containing nucleotide triphosphate hydrolases"/>
    <property type="match status" value="1"/>
</dbReference>
<evidence type="ECO:0000313" key="6">
    <source>
        <dbReference type="EMBL" id="MDQ0392162.1"/>
    </source>
</evidence>
<keyword evidence="2" id="KW-0813">Transport</keyword>
<name>A0ABU0FCW6_9HYPH</name>
<evidence type="ECO:0000256" key="4">
    <source>
        <dbReference type="ARBA" id="ARBA00022840"/>
    </source>
</evidence>
<dbReference type="InterPro" id="IPR017871">
    <property type="entry name" value="ABC_transporter-like_CS"/>
</dbReference>
<dbReference type="PANTHER" id="PTHR43875:SF3">
    <property type="entry name" value="MALTOSE_MALTODEXTRIN IMPORT ATP-BINDING PROTEIN MALK"/>
    <property type="match status" value="1"/>
</dbReference>
<evidence type="ECO:0000256" key="3">
    <source>
        <dbReference type="ARBA" id="ARBA00022741"/>
    </source>
</evidence>
<dbReference type="Gene3D" id="2.40.50.100">
    <property type="match status" value="1"/>
</dbReference>
<dbReference type="Gene3D" id="2.40.50.140">
    <property type="entry name" value="Nucleic acid-binding proteins"/>
    <property type="match status" value="1"/>
</dbReference>
<keyword evidence="6" id="KW-0378">Hydrolase</keyword>
<dbReference type="Proteomes" id="UP001237448">
    <property type="component" value="Unassembled WGS sequence"/>
</dbReference>
<dbReference type="EC" id="3.6.3.-" evidence="6"/>
<keyword evidence="7" id="KW-1185">Reference proteome</keyword>
<sequence>MASVTLRNIRKSFGRMEVVHGVDLDIADRAFVVFVGPSGCGKSTLLRLIAGLEDITSGDLLIDGERVNARTPRERGIAMVFQSYALYPHMNVYQNMAFGLELARTSTATIDAKIREAAQVLELTPLLDRLPRQLSGGQRQRVAIGRAIVRQPKVFLFDEPLSNLDAALRVQMRIEIARLHRQLGATMIYVTHDQVEAMTLADRIVVLNAGNIEQVGAPLDLYHRPRNLFVAGFIGSPRMNLIDSEVVDADASGARLALPGGGSVLVRVDGSSLAPAEKVTLGIRPEHLSADGAEACLSGTVELVEELGDSHLVHVRIANGQLITLRQAGDAPLSMTETVSIAVPGTLIHVFKRDGSALPRLAPTAEKPGKLRPGA</sequence>
<dbReference type="InterPro" id="IPR003593">
    <property type="entry name" value="AAA+_ATPase"/>
</dbReference>
<evidence type="ECO:0000256" key="2">
    <source>
        <dbReference type="ARBA" id="ARBA00022448"/>
    </source>
</evidence>
<accession>A0ABU0FCW6</accession>
<dbReference type="Pfam" id="PF00005">
    <property type="entry name" value="ABC_tran"/>
    <property type="match status" value="1"/>
</dbReference>
<evidence type="ECO:0000256" key="1">
    <source>
        <dbReference type="ARBA" id="ARBA00005417"/>
    </source>
</evidence>
<dbReference type="InterPro" id="IPR015855">
    <property type="entry name" value="ABC_transpr_MalK-like"/>
</dbReference>
<organism evidence="6 7">
    <name type="scientific">Labrys monachus</name>
    <dbReference type="NCBI Taxonomy" id="217067"/>
    <lineage>
        <taxon>Bacteria</taxon>
        <taxon>Pseudomonadati</taxon>
        <taxon>Pseudomonadota</taxon>
        <taxon>Alphaproteobacteria</taxon>
        <taxon>Hyphomicrobiales</taxon>
        <taxon>Xanthobacteraceae</taxon>
        <taxon>Labrys</taxon>
    </lineage>
</organism>
<dbReference type="InterPro" id="IPR027417">
    <property type="entry name" value="P-loop_NTPase"/>
</dbReference>
<keyword evidence="4 6" id="KW-0067">ATP-binding</keyword>
<dbReference type="NCBIfam" id="NF008653">
    <property type="entry name" value="PRK11650.1"/>
    <property type="match status" value="1"/>
</dbReference>
<dbReference type="InterPro" id="IPR008995">
    <property type="entry name" value="Mo/tungstate-bd_C_term_dom"/>
</dbReference>
<dbReference type="Pfam" id="PF08402">
    <property type="entry name" value="TOBE_2"/>
    <property type="match status" value="1"/>
</dbReference>
<dbReference type="GO" id="GO:0005524">
    <property type="term" value="F:ATP binding"/>
    <property type="evidence" value="ECO:0007669"/>
    <property type="project" value="UniProtKB-KW"/>
</dbReference>
<feature type="domain" description="ABC transporter" evidence="5">
    <location>
        <begin position="4"/>
        <end position="234"/>
    </location>
</feature>
<evidence type="ECO:0000259" key="5">
    <source>
        <dbReference type="PROSITE" id="PS50893"/>
    </source>
</evidence>
<dbReference type="GO" id="GO:0016787">
    <property type="term" value="F:hydrolase activity"/>
    <property type="evidence" value="ECO:0007669"/>
    <property type="project" value="UniProtKB-KW"/>
</dbReference>
<protein>
    <submittedName>
        <fullName evidence="6">Multiple sugar transport system ATP-binding protein</fullName>
        <ecNumber evidence="6">3.6.3.-</ecNumber>
    </submittedName>
</protein>
<dbReference type="PROSITE" id="PS50893">
    <property type="entry name" value="ABC_TRANSPORTER_2"/>
    <property type="match status" value="1"/>
</dbReference>
<keyword evidence="6" id="KW-0762">Sugar transport</keyword>
<dbReference type="InterPro" id="IPR012340">
    <property type="entry name" value="NA-bd_OB-fold"/>
</dbReference>
<dbReference type="InterPro" id="IPR013611">
    <property type="entry name" value="Transp-assoc_OB_typ2"/>
</dbReference>
<dbReference type="EMBL" id="JAUSVK010000001">
    <property type="protein sequence ID" value="MDQ0392162.1"/>
    <property type="molecule type" value="Genomic_DNA"/>
</dbReference>
<comment type="similarity">
    <text evidence="1">Belongs to the ABC transporter superfamily.</text>
</comment>
<evidence type="ECO:0000313" key="7">
    <source>
        <dbReference type="Proteomes" id="UP001237448"/>
    </source>
</evidence>
<proteinExistence type="inferred from homology"/>
<dbReference type="CDD" id="cd03301">
    <property type="entry name" value="ABC_MalK_N"/>
    <property type="match status" value="1"/>
</dbReference>
<keyword evidence="3" id="KW-0547">Nucleotide-binding</keyword>
<dbReference type="PANTHER" id="PTHR43875">
    <property type="entry name" value="MALTODEXTRIN IMPORT ATP-BINDING PROTEIN MSMX"/>
    <property type="match status" value="1"/>
</dbReference>
<dbReference type="SUPFAM" id="SSF50331">
    <property type="entry name" value="MOP-like"/>
    <property type="match status" value="1"/>
</dbReference>
<reference evidence="6 7" key="1">
    <citation type="submission" date="2023-07" db="EMBL/GenBank/DDBJ databases">
        <title>Genomic Encyclopedia of Type Strains, Phase IV (KMG-IV): sequencing the most valuable type-strain genomes for metagenomic binning, comparative biology and taxonomic classification.</title>
        <authorList>
            <person name="Goeker M."/>
        </authorList>
    </citation>
    <scope>NUCLEOTIDE SEQUENCE [LARGE SCALE GENOMIC DNA]</scope>
    <source>
        <strain evidence="6 7">DSM 5896</strain>
    </source>
</reference>
<dbReference type="InterPro" id="IPR003439">
    <property type="entry name" value="ABC_transporter-like_ATP-bd"/>
</dbReference>
<comment type="caution">
    <text evidence="6">The sequence shown here is derived from an EMBL/GenBank/DDBJ whole genome shotgun (WGS) entry which is preliminary data.</text>
</comment>
<dbReference type="SMART" id="SM00382">
    <property type="entry name" value="AAA"/>
    <property type="match status" value="1"/>
</dbReference>